<dbReference type="Proteomes" id="UP001403385">
    <property type="component" value="Unassembled WGS sequence"/>
</dbReference>
<dbReference type="Pfam" id="PF04577">
    <property type="entry name" value="Glyco_transf_61"/>
    <property type="match status" value="1"/>
</dbReference>
<proteinExistence type="predicted"/>
<name>A0AAW9RY13_9BACT</name>
<comment type="caution">
    <text evidence="5">The sequence shown here is derived from an EMBL/GenBank/DDBJ whole genome shotgun (WGS) entry which is preliminary data.</text>
</comment>
<dbReference type="PANTHER" id="PTHR20961">
    <property type="entry name" value="GLYCOSYLTRANSFERASE"/>
    <property type="match status" value="1"/>
</dbReference>
<keyword evidence="6" id="KW-1185">Reference proteome</keyword>
<evidence type="ECO:0000256" key="2">
    <source>
        <dbReference type="ARBA" id="ARBA00022679"/>
    </source>
</evidence>
<sequence>MSMKLKKITFENPLKTYVYLPLSPLKTMVSRFLRHMPVSSSVIGPPKNYLATVKEYLAAFTQPAKIYTEVYRGSFLVKPYKRSLDDLNQPGQEEQTREYNTFLLSLEAGRYSSVHNCVITAQDKLLSEVSSYPDDGLKHGVFKALKISPVKKLSGKAFLLTGQGDANYYHWLLQIIPKLHLLKAAGKDINSFDHILLHRHDLPFIDFLLKYFEVDQHKLVNLLEHRHIQADELVVTSPLWKPEPWAVDFLRSSFLKKNNRKTPARKLFISRKMAKHRKILNEEEVQKVLDKYGFEPICLEEFSLLEQVELMASAQYVLGPHGAGFSNIVFCPKNATIIEIRAKNHQDYIMDCFNDLSSIIGMDHYLLESETSTETDVNEGTDDMWVDVTKLEALLHSLNLK</sequence>
<dbReference type="InterPro" id="IPR007657">
    <property type="entry name" value="Glycosyltransferase_61"/>
</dbReference>
<dbReference type="GO" id="GO:0016757">
    <property type="term" value="F:glycosyltransferase activity"/>
    <property type="evidence" value="ECO:0007669"/>
    <property type="project" value="UniProtKB-KW"/>
</dbReference>
<organism evidence="5 6">
    <name type="scientific">Rapidithrix thailandica</name>
    <dbReference type="NCBI Taxonomy" id="413964"/>
    <lineage>
        <taxon>Bacteria</taxon>
        <taxon>Pseudomonadati</taxon>
        <taxon>Bacteroidota</taxon>
        <taxon>Cytophagia</taxon>
        <taxon>Cytophagales</taxon>
        <taxon>Flammeovirgaceae</taxon>
        <taxon>Rapidithrix</taxon>
    </lineage>
</organism>
<keyword evidence="3" id="KW-0325">Glycoprotein</keyword>
<evidence type="ECO:0000259" key="4">
    <source>
        <dbReference type="Pfam" id="PF04577"/>
    </source>
</evidence>
<evidence type="ECO:0000313" key="5">
    <source>
        <dbReference type="EMBL" id="MEN7549779.1"/>
    </source>
</evidence>
<evidence type="ECO:0000256" key="3">
    <source>
        <dbReference type="ARBA" id="ARBA00023180"/>
    </source>
</evidence>
<evidence type="ECO:0000313" key="6">
    <source>
        <dbReference type="Proteomes" id="UP001403385"/>
    </source>
</evidence>
<dbReference type="EC" id="2.4.-.-" evidence="5"/>
<dbReference type="InterPro" id="IPR049625">
    <property type="entry name" value="Glyco_transf_61_cat"/>
</dbReference>
<dbReference type="EMBL" id="JBDKWZ010000010">
    <property type="protein sequence ID" value="MEN7549779.1"/>
    <property type="molecule type" value="Genomic_DNA"/>
</dbReference>
<dbReference type="AlphaFoldDB" id="A0AAW9RY13"/>
<evidence type="ECO:0000256" key="1">
    <source>
        <dbReference type="ARBA" id="ARBA00022676"/>
    </source>
</evidence>
<keyword evidence="1 5" id="KW-0328">Glycosyltransferase</keyword>
<reference evidence="5 6" key="1">
    <citation type="submission" date="2024-04" db="EMBL/GenBank/DDBJ databases">
        <title>Novel genus in family Flammeovirgaceae.</title>
        <authorList>
            <person name="Nguyen T.H."/>
            <person name="Vuong T.Q."/>
            <person name="Le H."/>
            <person name="Kim S.-G."/>
        </authorList>
    </citation>
    <scope>NUCLEOTIDE SEQUENCE [LARGE SCALE GENOMIC DNA]</scope>
    <source>
        <strain evidence="5 6">JCM 23209</strain>
    </source>
</reference>
<dbReference type="RefSeq" id="WP_346822557.1">
    <property type="nucleotide sequence ID" value="NZ_JBDKWZ010000010.1"/>
</dbReference>
<gene>
    <name evidence="5" type="ORF">AAG747_17780</name>
</gene>
<feature type="domain" description="Glycosyltransferase 61 catalytic" evidence="4">
    <location>
        <begin position="168"/>
        <end position="338"/>
    </location>
</feature>
<protein>
    <submittedName>
        <fullName evidence="5">Glycosyltransferase family 61 protein</fullName>
        <ecNumber evidence="5">2.4.-.-</ecNumber>
    </submittedName>
</protein>
<keyword evidence="2 5" id="KW-0808">Transferase</keyword>
<accession>A0AAW9RY13</accession>